<dbReference type="Gene3D" id="3.40.50.1820">
    <property type="entry name" value="alpha/beta hydrolase"/>
    <property type="match status" value="1"/>
</dbReference>
<accession>A0A6P2CDI3</accession>
<keyword evidence="1" id="KW-1133">Transmembrane helix</keyword>
<keyword evidence="1" id="KW-0812">Transmembrane</keyword>
<comment type="caution">
    <text evidence="2">The sequence shown here is derived from an EMBL/GenBank/DDBJ whole genome shotgun (WGS) entry which is preliminary data.</text>
</comment>
<dbReference type="InterPro" id="IPR029058">
    <property type="entry name" value="AB_hydrolase_fold"/>
</dbReference>
<dbReference type="PANTHER" id="PTHR48098">
    <property type="entry name" value="ENTEROCHELIN ESTERASE-RELATED"/>
    <property type="match status" value="1"/>
</dbReference>
<dbReference type="InterPro" id="IPR050583">
    <property type="entry name" value="Mycobacterial_A85_antigen"/>
</dbReference>
<keyword evidence="1" id="KW-0472">Membrane</keyword>
<dbReference type="EMBL" id="QRCM01000001">
    <property type="protein sequence ID" value="TXG89990.1"/>
    <property type="molecule type" value="Genomic_DNA"/>
</dbReference>
<sequence>MRWLTEVDLLDGGVPWVLAAVAVASAVWLLAGRARWFRWRALPITLLVAVAVTAAVWVLVEKVLRPFPDPIEPIVYVWGGSAIGACLLIVPRALVRGRVRSWLAALLAALAVVAFAGNQINRVFYAYPTIGSLFGVDPFARGSITDATSPASQTIADTPLDAHWSPPPNLRDGGLVVQTPIPGVTSGFGARPAQIYFPPAYFADPRPILPVLVMLAGQPGSPEDWLTGGELPTTMDAFAAAHGGLAPIVVVADATGTQFGNPLCVDSPLGNVATYLATDVPAWVDANLQASHDRRQWAIGGLSYGGTCSLQMTTNHPDVYPTFLDLSGQLEPTLGDRQRTLDAAFGGDAAAFAAVNPQDLLAHRTYPDSAGMFVVGADDATYAPGLQTLYQAARGAGMDVQFVTTPGGHSFEVWAAGLRDALPWLATRLGITS</sequence>
<dbReference type="GO" id="GO:0016747">
    <property type="term" value="F:acyltransferase activity, transferring groups other than amino-acyl groups"/>
    <property type="evidence" value="ECO:0007669"/>
    <property type="project" value="TreeGrafter"/>
</dbReference>
<feature type="transmembrane region" description="Helical" evidence="1">
    <location>
        <begin position="42"/>
        <end position="60"/>
    </location>
</feature>
<dbReference type="AlphaFoldDB" id="A0A6P2CDI3"/>
<evidence type="ECO:0000313" key="2">
    <source>
        <dbReference type="EMBL" id="TXG89990.1"/>
    </source>
</evidence>
<gene>
    <name evidence="2" type="ORF">DW322_06895</name>
</gene>
<evidence type="ECO:0000313" key="3">
    <source>
        <dbReference type="Proteomes" id="UP000471120"/>
    </source>
</evidence>
<organism evidence="2 3">
    <name type="scientific">Rhodococcus rhodnii</name>
    <dbReference type="NCBI Taxonomy" id="38312"/>
    <lineage>
        <taxon>Bacteria</taxon>
        <taxon>Bacillati</taxon>
        <taxon>Actinomycetota</taxon>
        <taxon>Actinomycetes</taxon>
        <taxon>Mycobacteriales</taxon>
        <taxon>Nocardiaceae</taxon>
        <taxon>Rhodococcus</taxon>
    </lineage>
</organism>
<evidence type="ECO:0000256" key="1">
    <source>
        <dbReference type="SAM" id="Phobius"/>
    </source>
</evidence>
<feature type="transmembrane region" description="Helical" evidence="1">
    <location>
        <begin position="12"/>
        <end position="30"/>
    </location>
</feature>
<proteinExistence type="predicted"/>
<feature type="transmembrane region" description="Helical" evidence="1">
    <location>
        <begin position="75"/>
        <end position="95"/>
    </location>
</feature>
<dbReference type="RefSeq" id="WP_010838370.1">
    <property type="nucleotide sequence ID" value="NZ_QRCM01000001.1"/>
</dbReference>
<dbReference type="Pfam" id="PF00756">
    <property type="entry name" value="Esterase"/>
    <property type="match status" value="1"/>
</dbReference>
<name>A0A6P2CDI3_9NOCA</name>
<dbReference type="SUPFAM" id="SSF53474">
    <property type="entry name" value="alpha/beta-Hydrolases"/>
    <property type="match status" value="1"/>
</dbReference>
<protein>
    <submittedName>
        <fullName evidence="2">Esterase</fullName>
    </submittedName>
</protein>
<reference evidence="2 3" key="1">
    <citation type="submission" date="2018-07" db="EMBL/GenBank/DDBJ databases">
        <title>Genome sequence of Rhodococcus rhodnii ATCC 35071 from Rhodnius prolixus.</title>
        <authorList>
            <person name="Patel V."/>
            <person name="Vogel K.J."/>
        </authorList>
    </citation>
    <scope>NUCLEOTIDE SEQUENCE [LARGE SCALE GENOMIC DNA]</scope>
    <source>
        <strain evidence="2 3">ATCC 35071</strain>
    </source>
</reference>
<dbReference type="PANTHER" id="PTHR48098:SF1">
    <property type="entry name" value="DIACYLGLYCEROL ACYLTRANSFERASE_MYCOLYLTRANSFERASE AG85A"/>
    <property type="match status" value="1"/>
</dbReference>
<dbReference type="InterPro" id="IPR000801">
    <property type="entry name" value="Esterase-like"/>
</dbReference>
<dbReference type="Proteomes" id="UP000471120">
    <property type="component" value="Unassembled WGS sequence"/>
</dbReference>
<feature type="transmembrane region" description="Helical" evidence="1">
    <location>
        <begin position="102"/>
        <end position="120"/>
    </location>
</feature>